<gene>
    <name evidence="1" type="ORF">PV07_08679</name>
</gene>
<protein>
    <submittedName>
        <fullName evidence="1">Uncharacterized protein</fullName>
    </submittedName>
</protein>
<dbReference type="Proteomes" id="UP000054466">
    <property type="component" value="Unassembled WGS sequence"/>
</dbReference>
<proteinExistence type="predicted"/>
<evidence type="ECO:0000313" key="2">
    <source>
        <dbReference type="Proteomes" id="UP000054466"/>
    </source>
</evidence>
<accession>A0A0D2C2V4</accession>
<organism evidence="1 2">
    <name type="scientific">Cladophialophora immunda</name>
    <dbReference type="NCBI Taxonomy" id="569365"/>
    <lineage>
        <taxon>Eukaryota</taxon>
        <taxon>Fungi</taxon>
        <taxon>Dikarya</taxon>
        <taxon>Ascomycota</taxon>
        <taxon>Pezizomycotina</taxon>
        <taxon>Eurotiomycetes</taxon>
        <taxon>Chaetothyriomycetidae</taxon>
        <taxon>Chaetothyriales</taxon>
        <taxon>Herpotrichiellaceae</taxon>
        <taxon>Cladophialophora</taxon>
    </lineage>
</organism>
<dbReference type="HOGENOM" id="CLU_2670869_0_0_1"/>
<name>A0A0D2C2V4_9EURO</name>
<dbReference type="GeneID" id="27347873"/>
<keyword evidence="2" id="KW-1185">Reference proteome</keyword>
<reference evidence="1 2" key="1">
    <citation type="submission" date="2015-01" db="EMBL/GenBank/DDBJ databases">
        <title>The Genome Sequence of Cladophialophora immunda CBS83496.</title>
        <authorList>
            <consortium name="The Broad Institute Genomics Platform"/>
            <person name="Cuomo C."/>
            <person name="de Hoog S."/>
            <person name="Gorbushina A."/>
            <person name="Stielow B."/>
            <person name="Teixiera M."/>
            <person name="Abouelleil A."/>
            <person name="Chapman S.B."/>
            <person name="Priest M."/>
            <person name="Young S.K."/>
            <person name="Wortman J."/>
            <person name="Nusbaum C."/>
            <person name="Birren B."/>
        </authorList>
    </citation>
    <scope>NUCLEOTIDE SEQUENCE [LARGE SCALE GENOMIC DNA]</scope>
    <source>
        <strain evidence="1 2">CBS 83496</strain>
    </source>
</reference>
<dbReference type="VEuPathDB" id="FungiDB:PV07_08679"/>
<dbReference type="EMBL" id="KN847044">
    <property type="protein sequence ID" value="KIW25513.1"/>
    <property type="molecule type" value="Genomic_DNA"/>
</dbReference>
<dbReference type="AlphaFoldDB" id="A0A0D2C2V4"/>
<evidence type="ECO:0000313" key="1">
    <source>
        <dbReference type="EMBL" id="KIW25513.1"/>
    </source>
</evidence>
<sequence>MEAKYGVTFKEGDEVYTLDLMDDEAAMCLPEGTLLEEAVQLETTPLPYVVEAIKLKLFAARRSPHPHQGDQGFPR</sequence>
<dbReference type="RefSeq" id="XP_016245729.1">
    <property type="nucleotide sequence ID" value="XM_016395873.1"/>
</dbReference>